<gene>
    <name evidence="2" type="ORF">Mgra_00002885</name>
</gene>
<name>A0A8S9ZWL8_9BILA</name>
<dbReference type="OrthoDB" id="5823292at2759"/>
<sequence length="127" mass="14271">MGGSTTPLSISSSSSSSTTSSTNINSQRLSIERTQNNNIKISQHKNQRKRSPRFFFWTLNFGITNKNKNISPNGSTLPSTPNSSRSVNFEAAESWPWIDDDYSVVIEKLGEKYLNNEFTITVIYKIS</sequence>
<dbReference type="EMBL" id="JABEBT010000018">
    <property type="protein sequence ID" value="KAF7637629.1"/>
    <property type="molecule type" value="Genomic_DNA"/>
</dbReference>
<feature type="region of interest" description="Disordered" evidence="1">
    <location>
        <begin position="1"/>
        <end position="49"/>
    </location>
</feature>
<evidence type="ECO:0000256" key="1">
    <source>
        <dbReference type="SAM" id="MobiDB-lite"/>
    </source>
</evidence>
<organism evidence="2 3">
    <name type="scientific">Meloidogyne graminicola</name>
    <dbReference type="NCBI Taxonomy" id="189291"/>
    <lineage>
        <taxon>Eukaryota</taxon>
        <taxon>Metazoa</taxon>
        <taxon>Ecdysozoa</taxon>
        <taxon>Nematoda</taxon>
        <taxon>Chromadorea</taxon>
        <taxon>Rhabditida</taxon>
        <taxon>Tylenchina</taxon>
        <taxon>Tylenchomorpha</taxon>
        <taxon>Tylenchoidea</taxon>
        <taxon>Meloidogynidae</taxon>
        <taxon>Meloidogyninae</taxon>
        <taxon>Meloidogyne</taxon>
    </lineage>
</organism>
<evidence type="ECO:0000313" key="2">
    <source>
        <dbReference type="EMBL" id="KAF7637629.1"/>
    </source>
</evidence>
<dbReference type="Proteomes" id="UP000605970">
    <property type="component" value="Unassembled WGS sequence"/>
</dbReference>
<reference evidence="2" key="1">
    <citation type="journal article" date="2020" name="Ecol. Evol.">
        <title>Genome structure and content of the rice root-knot nematode (Meloidogyne graminicola).</title>
        <authorList>
            <person name="Phan N.T."/>
            <person name="Danchin E.G.J."/>
            <person name="Klopp C."/>
            <person name="Perfus-Barbeoch L."/>
            <person name="Kozlowski D.K."/>
            <person name="Koutsovoulos G.D."/>
            <person name="Lopez-Roques C."/>
            <person name="Bouchez O."/>
            <person name="Zahm M."/>
            <person name="Besnard G."/>
            <person name="Bellafiore S."/>
        </authorList>
    </citation>
    <scope>NUCLEOTIDE SEQUENCE</scope>
    <source>
        <strain evidence="2">VN-18</strain>
    </source>
</reference>
<feature type="compositionally biased region" description="Polar residues" evidence="1">
    <location>
        <begin position="27"/>
        <end position="41"/>
    </location>
</feature>
<proteinExistence type="predicted"/>
<dbReference type="AlphaFoldDB" id="A0A8S9ZWL8"/>
<comment type="caution">
    <text evidence="2">The sequence shown here is derived from an EMBL/GenBank/DDBJ whole genome shotgun (WGS) entry which is preliminary data.</text>
</comment>
<protein>
    <submittedName>
        <fullName evidence="2">Uncharacterized protein</fullName>
    </submittedName>
</protein>
<feature type="compositionally biased region" description="Low complexity" evidence="1">
    <location>
        <begin position="1"/>
        <end position="26"/>
    </location>
</feature>
<accession>A0A8S9ZWL8</accession>
<keyword evidence="3" id="KW-1185">Reference proteome</keyword>
<evidence type="ECO:0000313" key="3">
    <source>
        <dbReference type="Proteomes" id="UP000605970"/>
    </source>
</evidence>